<dbReference type="RefSeq" id="WP_111750467.1">
    <property type="nucleotide sequence ID" value="NZ_PTPX01000017.1"/>
</dbReference>
<evidence type="ECO:0000313" key="4">
    <source>
        <dbReference type="Proteomes" id="UP000248689"/>
    </source>
</evidence>
<dbReference type="AlphaFoldDB" id="A0A328BZK0"/>
<comment type="caution">
    <text evidence="3">The sequence shown here is derived from an EMBL/GenBank/DDBJ whole genome shotgun (WGS) entry which is preliminary data.</text>
</comment>
<protein>
    <submittedName>
        <fullName evidence="3">Pyrroline-5-carboxylate reductase</fullName>
    </submittedName>
</protein>
<sequence>MKLTKLSALLTFVFSGSALAGIVDATAVSQPTGEGQQVNHVLLKYDQPQTKVQADKFSVNGRTVLKATSVVECAEKTVPYCDSPKSDLVLLTLEPADSGFVTAHVGREPSFERDVVLEVSDNRKAKAEKVTTSKLRQLVAENFTQHVFTDEATGIKVLYNLYVPKNYDPKKSYPLVMFIHDAGSTNSNVKNTLYQGNGAAVWAMPEFQARHEAFVLAPQFDHTITNDQSDDPADLDPTINLIKSLSKAYNIDQNRLYTTGQSGGAMMSIAMNIKYPDFFAASYIVAGQWEPTKTAPMAKNKLFILVSEKDPKAFPTEKEIVKVLAANGGVVKESFGWNGEASIDELNENVKALLAQGGNIHFATFAGGSLKHEKLRSDMPAIAHMATWKVAYNITAIQDWLFSQRK</sequence>
<keyword evidence="4" id="KW-1185">Reference proteome</keyword>
<dbReference type="OrthoDB" id="9764953at2"/>
<keyword evidence="1 2" id="KW-0732">Signal</keyword>
<feature type="chain" id="PRO_5016413208" evidence="2">
    <location>
        <begin position="21"/>
        <end position="406"/>
    </location>
</feature>
<evidence type="ECO:0000256" key="1">
    <source>
        <dbReference type="ARBA" id="ARBA00022729"/>
    </source>
</evidence>
<evidence type="ECO:0000256" key="2">
    <source>
        <dbReference type="SAM" id="SignalP"/>
    </source>
</evidence>
<dbReference type="PANTHER" id="PTHR43037:SF1">
    <property type="entry name" value="BLL1128 PROTEIN"/>
    <property type="match status" value="1"/>
</dbReference>
<dbReference type="InterPro" id="IPR029058">
    <property type="entry name" value="AB_hydrolase_fold"/>
</dbReference>
<accession>A0A328BZK0</accession>
<dbReference type="EMBL" id="PTPX01000017">
    <property type="protein sequence ID" value="RAL18290.1"/>
    <property type="molecule type" value="Genomic_DNA"/>
</dbReference>
<organism evidence="3 4">
    <name type="scientific">Glaesserella australis</name>
    <dbReference type="NCBI Taxonomy" id="2094024"/>
    <lineage>
        <taxon>Bacteria</taxon>
        <taxon>Pseudomonadati</taxon>
        <taxon>Pseudomonadota</taxon>
        <taxon>Gammaproteobacteria</taxon>
        <taxon>Pasteurellales</taxon>
        <taxon>Pasteurellaceae</taxon>
        <taxon>Glaesserella</taxon>
    </lineage>
</organism>
<dbReference type="PANTHER" id="PTHR43037">
    <property type="entry name" value="UNNAMED PRODUCT-RELATED"/>
    <property type="match status" value="1"/>
</dbReference>
<dbReference type="SUPFAM" id="SSF53474">
    <property type="entry name" value="alpha/beta-Hydrolases"/>
    <property type="match status" value="1"/>
</dbReference>
<dbReference type="Gene3D" id="3.40.50.1820">
    <property type="entry name" value="alpha/beta hydrolase"/>
    <property type="match status" value="1"/>
</dbReference>
<evidence type="ECO:0000313" key="3">
    <source>
        <dbReference type="EMBL" id="RAL18290.1"/>
    </source>
</evidence>
<reference evidence="4" key="1">
    <citation type="submission" date="2018-02" db="EMBL/GenBank/DDBJ databases">
        <title>Glaesserella australis sp. nov., isolated from the lungs of pigs.</title>
        <authorList>
            <person name="Turni C."/>
            <person name="Christensen H."/>
        </authorList>
    </citation>
    <scope>NUCLEOTIDE SEQUENCE [LARGE SCALE GENOMIC DNA]</scope>
    <source>
        <strain evidence="4">HS4635</strain>
    </source>
</reference>
<dbReference type="Proteomes" id="UP000248689">
    <property type="component" value="Unassembled WGS sequence"/>
</dbReference>
<dbReference type="InterPro" id="IPR050955">
    <property type="entry name" value="Plant_Biomass_Hydrol_Est"/>
</dbReference>
<gene>
    <name evidence="3" type="ORF">C5N92_08700</name>
</gene>
<name>A0A328BZK0_9PAST</name>
<proteinExistence type="predicted"/>
<feature type="signal peptide" evidence="2">
    <location>
        <begin position="1"/>
        <end position="20"/>
    </location>
</feature>